<comment type="caution">
    <text evidence="3">The sequence shown here is derived from an EMBL/GenBank/DDBJ whole genome shotgun (WGS) entry which is preliminary data.</text>
</comment>
<dbReference type="InterPro" id="IPR000980">
    <property type="entry name" value="SH2"/>
</dbReference>
<sequence>MSERDGGEIINSITTKEGQVAMDFTGKSGKVITNSKEIQKLANTRNKVKINQRSASQNFIHCDTTVDGKRFFVTHYFTSEPWYHGRITREQSLKLLLAAGVHDGLFLVRESTTVARVFVLTFCMNKRVYHCQLIQDICDGTQTFFSLGKGPAFKTLKELIHFYQKKPLNGVSLALRMPCPKTEYSGYIES</sequence>
<keyword evidence="1" id="KW-0727">SH2 domain</keyword>
<proteinExistence type="predicted"/>
<evidence type="ECO:0000259" key="2">
    <source>
        <dbReference type="PROSITE" id="PS50001"/>
    </source>
</evidence>
<organism evidence="3 4">
    <name type="scientific">Porites evermanni</name>
    <dbReference type="NCBI Taxonomy" id="104178"/>
    <lineage>
        <taxon>Eukaryota</taxon>
        <taxon>Metazoa</taxon>
        <taxon>Cnidaria</taxon>
        <taxon>Anthozoa</taxon>
        <taxon>Hexacorallia</taxon>
        <taxon>Scleractinia</taxon>
        <taxon>Fungiina</taxon>
        <taxon>Poritidae</taxon>
        <taxon>Porites</taxon>
    </lineage>
</organism>
<protein>
    <recommendedName>
        <fullName evidence="2">SH2 domain-containing protein</fullName>
    </recommendedName>
</protein>
<keyword evidence="4" id="KW-1185">Reference proteome</keyword>
<evidence type="ECO:0000256" key="1">
    <source>
        <dbReference type="PROSITE-ProRule" id="PRU00191"/>
    </source>
</evidence>
<dbReference type="InterPro" id="IPR036860">
    <property type="entry name" value="SH2_dom_sf"/>
</dbReference>
<reference evidence="3 4" key="1">
    <citation type="submission" date="2022-05" db="EMBL/GenBank/DDBJ databases">
        <authorList>
            <consortium name="Genoscope - CEA"/>
            <person name="William W."/>
        </authorList>
    </citation>
    <scope>NUCLEOTIDE SEQUENCE [LARGE SCALE GENOMIC DNA]</scope>
</reference>
<dbReference type="PROSITE" id="PS50001">
    <property type="entry name" value="SH2"/>
    <property type="match status" value="1"/>
</dbReference>
<evidence type="ECO:0000313" key="4">
    <source>
        <dbReference type="Proteomes" id="UP001159427"/>
    </source>
</evidence>
<dbReference type="Gene3D" id="3.30.505.10">
    <property type="entry name" value="SH2 domain"/>
    <property type="match status" value="1"/>
</dbReference>
<gene>
    <name evidence="3" type="ORF">PEVE_00045104</name>
</gene>
<feature type="domain" description="SH2" evidence="2">
    <location>
        <begin position="82"/>
        <end position="179"/>
    </location>
</feature>
<dbReference type="PRINTS" id="PR00401">
    <property type="entry name" value="SH2DOMAIN"/>
</dbReference>
<dbReference type="PANTHER" id="PTHR11243:SF23">
    <property type="entry name" value="LD06925P"/>
    <property type="match status" value="1"/>
</dbReference>
<accession>A0ABN8PSQ0</accession>
<dbReference type="Proteomes" id="UP001159427">
    <property type="component" value="Unassembled WGS sequence"/>
</dbReference>
<dbReference type="SMART" id="SM00252">
    <property type="entry name" value="SH2"/>
    <property type="match status" value="1"/>
</dbReference>
<dbReference type="Pfam" id="PF00017">
    <property type="entry name" value="SH2"/>
    <property type="match status" value="1"/>
</dbReference>
<dbReference type="EMBL" id="CALNXI010000984">
    <property type="protein sequence ID" value="CAH3150006.1"/>
    <property type="molecule type" value="Genomic_DNA"/>
</dbReference>
<dbReference type="PANTHER" id="PTHR11243">
    <property type="entry name" value="GROWTH FACTOR RECEPTOR-BOUND PROTEIN"/>
    <property type="match status" value="1"/>
</dbReference>
<name>A0ABN8PSQ0_9CNID</name>
<dbReference type="InterPro" id="IPR039664">
    <property type="entry name" value="GRB/APBB1IP"/>
</dbReference>
<dbReference type="SUPFAM" id="SSF55550">
    <property type="entry name" value="SH2 domain"/>
    <property type="match status" value="1"/>
</dbReference>
<evidence type="ECO:0000313" key="3">
    <source>
        <dbReference type="EMBL" id="CAH3150006.1"/>
    </source>
</evidence>